<dbReference type="SUPFAM" id="SSF141868">
    <property type="entry name" value="EAL domain-like"/>
    <property type="match status" value="1"/>
</dbReference>
<dbReference type="PANTHER" id="PTHR33121:SF70">
    <property type="entry name" value="SIGNALING PROTEIN YKOW"/>
    <property type="match status" value="1"/>
</dbReference>
<proteinExistence type="predicted"/>
<dbReference type="AlphaFoldDB" id="A0A6L6J4W0"/>
<comment type="caution">
    <text evidence="2">The sequence shown here is derived from an EMBL/GenBank/DDBJ whole genome shotgun (WGS) entry which is preliminary data.</text>
</comment>
<evidence type="ECO:0000259" key="1">
    <source>
        <dbReference type="PROSITE" id="PS50883"/>
    </source>
</evidence>
<dbReference type="PANTHER" id="PTHR33121">
    <property type="entry name" value="CYCLIC DI-GMP PHOSPHODIESTERASE PDEF"/>
    <property type="match status" value="1"/>
</dbReference>
<dbReference type="PROSITE" id="PS50883">
    <property type="entry name" value="EAL"/>
    <property type="match status" value="1"/>
</dbReference>
<dbReference type="RefSeq" id="WP_155093676.1">
    <property type="nucleotide sequence ID" value="NZ_WMIE01000001.1"/>
</dbReference>
<evidence type="ECO:0000313" key="2">
    <source>
        <dbReference type="EMBL" id="MTH76288.1"/>
    </source>
</evidence>
<dbReference type="Gene3D" id="3.20.20.450">
    <property type="entry name" value="EAL domain"/>
    <property type="match status" value="1"/>
</dbReference>
<accession>A0A6L6J4W0</accession>
<sequence length="408" mass="44362">MVVGFRLVVGRLRQAIRWSASIGKARSVLVLRLLDADRIRASLGPALFERLLDNLTLRLTIGLGLEPRSRGIGSIEIAGVLPARSDISLPQRVALLGRICSEMVDLGNSCLAAKADGVIVRGKSAVETDLLLAYGHGALSRIDPAAAGGTMQVLDYVPERKAETTKALPSVAGGIRFQPQICCDTGRLIALRLEPLVNLEDGQPVDRILDTLRHGFDALRHWQRSGHDVPFLSLHLSERDLSDELLVDRILWELDRHDLTPSRIEIEFSEPADLNLGLRIQANLRRLADAGCRIAVGDFGTGSAGLDHLRGYGVRRVRVGRSFIVGSNHRSDQQRMILAILALAESLDLEVLGDGVTTVEERSFLSQIGFSALQGSAVAPIMSHVETGDFLVMHKSSLPQNLCLGRSV</sequence>
<gene>
    <name evidence="2" type="ORF">GL286_00925</name>
</gene>
<dbReference type="Proteomes" id="UP000478183">
    <property type="component" value="Unassembled WGS sequence"/>
</dbReference>
<dbReference type="SMART" id="SM00052">
    <property type="entry name" value="EAL"/>
    <property type="match status" value="1"/>
</dbReference>
<evidence type="ECO:0000313" key="3">
    <source>
        <dbReference type="Proteomes" id="UP000478183"/>
    </source>
</evidence>
<dbReference type="OrthoDB" id="9814202at2"/>
<dbReference type="InterPro" id="IPR035919">
    <property type="entry name" value="EAL_sf"/>
</dbReference>
<organism evidence="2 3">
    <name type="scientific">Paracoccus aestuariivivens</name>
    <dbReference type="NCBI Taxonomy" id="1820333"/>
    <lineage>
        <taxon>Bacteria</taxon>
        <taxon>Pseudomonadati</taxon>
        <taxon>Pseudomonadota</taxon>
        <taxon>Alphaproteobacteria</taxon>
        <taxon>Rhodobacterales</taxon>
        <taxon>Paracoccaceae</taxon>
        <taxon>Paracoccus</taxon>
    </lineage>
</organism>
<reference evidence="2 3" key="1">
    <citation type="submission" date="2019-11" db="EMBL/GenBank/DDBJ databases">
        <authorList>
            <person name="Dong K."/>
        </authorList>
    </citation>
    <scope>NUCLEOTIDE SEQUENCE [LARGE SCALE GENOMIC DNA]</scope>
    <source>
        <strain evidence="2 3">NBRC 111993</strain>
    </source>
</reference>
<feature type="domain" description="EAL" evidence="1">
    <location>
        <begin position="135"/>
        <end position="395"/>
    </location>
</feature>
<dbReference type="InterPro" id="IPR050706">
    <property type="entry name" value="Cyclic-di-GMP_PDE-like"/>
</dbReference>
<name>A0A6L6J4W0_9RHOB</name>
<dbReference type="EMBL" id="WMIE01000001">
    <property type="protein sequence ID" value="MTH76288.1"/>
    <property type="molecule type" value="Genomic_DNA"/>
</dbReference>
<dbReference type="CDD" id="cd01948">
    <property type="entry name" value="EAL"/>
    <property type="match status" value="1"/>
</dbReference>
<dbReference type="GO" id="GO:0071111">
    <property type="term" value="F:cyclic-guanylate-specific phosphodiesterase activity"/>
    <property type="evidence" value="ECO:0007669"/>
    <property type="project" value="InterPro"/>
</dbReference>
<dbReference type="Pfam" id="PF00563">
    <property type="entry name" value="EAL"/>
    <property type="match status" value="1"/>
</dbReference>
<dbReference type="InterPro" id="IPR001633">
    <property type="entry name" value="EAL_dom"/>
</dbReference>
<protein>
    <submittedName>
        <fullName evidence="2">EAL domain-containing protein</fullName>
    </submittedName>
</protein>
<keyword evidence="3" id="KW-1185">Reference proteome</keyword>